<keyword evidence="8" id="KW-0472">Membrane</keyword>
<keyword evidence="11" id="KW-1185">Reference proteome</keyword>
<dbReference type="Proteomes" id="UP000006564">
    <property type="component" value="Chromosome 6"/>
</dbReference>
<reference evidence="10 11" key="1">
    <citation type="journal article" date="2005" name="Nature">
        <title>Genome sequencing and analysis of Aspergillus oryzae.</title>
        <authorList>
            <person name="Machida M."/>
            <person name="Asai K."/>
            <person name="Sano M."/>
            <person name="Tanaka T."/>
            <person name="Kumagai T."/>
            <person name="Terai G."/>
            <person name="Kusumoto K."/>
            <person name="Arima T."/>
            <person name="Akita O."/>
            <person name="Kashiwagi Y."/>
            <person name="Abe K."/>
            <person name="Gomi K."/>
            <person name="Horiuchi H."/>
            <person name="Kitamoto K."/>
            <person name="Kobayashi T."/>
            <person name="Takeuchi M."/>
            <person name="Denning D.W."/>
            <person name="Galagan J.E."/>
            <person name="Nierman W.C."/>
            <person name="Yu J."/>
            <person name="Archer D.B."/>
            <person name="Bennett J.W."/>
            <person name="Bhatnagar D."/>
            <person name="Cleveland T.E."/>
            <person name="Fedorova N.D."/>
            <person name="Gotoh O."/>
            <person name="Horikawa H."/>
            <person name="Hosoyama A."/>
            <person name="Ichinomiya M."/>
            <person name="Igarashi R."/>
            <person name="Iwashita K."/>
            <person name="Juvvadi P.R."/>
            <person name="Kato M."/>
            <person name="Kato Y."/>
            <person name="Kin T."/>
            <person name="Kokubun A."/>
            <person name="Maeda H."/>
            <person name="Maeyama N."/>
            <person name="Maruyama J."/>
            <person name="Nagasaki H."/>
            <person name="Nakajima T."/>
            <person name="Oda K."/>
            <person name="Okada K."/>
            <person name="Paulsen I."/>
            <person name="Sakamoto K."/>
            <person name="Sawano T."/>
            <person name="Takahashi M."/>
            <person name="Takase K."/>
            <person name="Terabayashi Y."/>
            <person name="Wortman J."/>
            <person name="Yamada O."/>
            <person name="Yamagata Y."/>
            <person name="Anazawa H."/>
            <person name="Hata Y."/>
            <person name="Koide Y."/>
            <person name="Komori T."/>
            <person name="Koyama Y."/>
            <person name="Minetoki T."/>
            <person name="Suharnan S."/>
            <person name="Tanaka A."/>
            <person name="Isono K."/>
            <person name="Kuhara S."/>
            <person name="Ogasawara N."/>
            <person name="Kikuchi H."/>
        </authorList>
    </citation>
    <scope>NUCLEOTIDE SEQUENCE [LARGE SCALE GENOMIC DNA]</scope>
    <source>
        <strain evidence="11">ATCC 42149 / RIB 40</strain>
    </source>
</reference>
<dbReference type="PROSITE" id="PS00211">
    <property type="entry name" value="ABC_TRANSPORTER_1"/>
    <property type="match status" value="1"/>
</dbReference>
<dbReference type="PANTHER" id="PTHR24223">
    <property type="entry name" value="ATP-BINDING CASSETTE SUB-FAMILY C"/>
    <property type="match status" value="1"/>
</dbReference>
<dbReference type="InterPro" id="IPR003593">
    <property type="entry name" value="AAA+_ATPase"/>
</dbReference>
<comment type="subcellular location">
    <subcellularLocation>
        <location evidence="1">Membrane</location>
        <topology evidence="1">Multi-pass membrane protein</topology>
    </subcellularLocation>
</comment>
<sequence length="320" mass="35345">MNSVERVKEYLEVEQEAAAVISESRPPAHWPSGGAVEFTNYTTRYRPDLDPVLRNVSFTVQPGEKVGIVGRTGAGKSSLALALFRGLEAEKGRIVIDDVDIGSIGLRDLRESITIVPQDPTLFTGTIRSNLDPFNLFTDEQIFTALRRVHLIGSGTSGTATPVVNSAEPVATANGTVVLENKNIFLNLETPISESGSNLSQGQRQLMCLARALLKDPKVLMMDEATASIDYNTDARIQETLRELRDSTIITIAHRLQTIIDYDKVLVLDHGRVVEYDHPWTLINREDGVFRGMCDNSGNMEVLLDGAKKAWEHKRLVDDS</sequence>
<evidence type="ECO:0000256" key="1">
    <source>
        <dbReference type="ARBA" id="ARBA00004141"/>
    </source>
</evidence>
<evidence type="ECO:0000256" key="5">
    <source>
        <dbReference type="ARBA" id="ARBA00022741"/>
    </source>
</evidence>
<evidence type="ECO:0000256" key="3">
    <source>
        <dbReference type="ARBA" id="ARBA00022692"/>
    </source>
</evidence>
<feature type="domain" description="ABC transporter" evidence="9">
    <location>
        <begin position="36"/>
        <end position="295"/>
    </location>
</feature>
<dbReference type="HOGENOM" id="CLU_000604_1_9_1"/>
<dbReference type="InterPro" id="IPR027417">
    <property type="entry name" value="P-loop_NTPase"/>
</dbReference>
<keyword evidence="2" id="KW-0813">Transport</keyword>
<evidence type="ECO:0000256" key="2">
    <source>
        <dbReference type="ARBA" id="ARBA00022448"/>
    </source>
</evidence>
<dbReference type="InterPro" id="IPR017871">
    <property type="entry name" value="ABC_transporter-like_CS"/>
</dbReference>
<dbReference type="Pfam" id="PF00005">
    <property type="entry name" value="ABC_tran"/>
    <property type="match status" value="1"/>
</dbReference>
<evidence type="ECO:0000256" key="8">
    <source>
        <dbReference type="ARBA" id="ARBA00023136"/>
    </source>
</evidence>
<keyword evidence="6" id="KW-0067">ATP-binding</keyword>
<dbReference type="GO" id="GO:0000329">
    <property type="term" value="C:fungal-type vacuole membrane"/>
    <property type="evidence" value="ECO:0007669"/>
    <property type="project" value="TreeGrafter"/>
</dbReference>
<dbReference type="OMA" id="TAMICIS"/>
<gene>
    <name evidence="10" type="ORF">AO090020000515</name>
</gene>
<evidence type="ECO:0000256" key="4">
    <source>
        <dbReference type="ARBA" id="ARBA00022737"/>
    </source>
</evidence>
<dbReference type="PANTHER" id="PTHR24223:SF353">
    <property type="entry name" value="ABC TRANSPORTER ATP-BINDING PROTEIN_PERMEASE VMR1-RELATED"/>
    <property type="match status" value="1"/>
</dbReference>
<dbReference type="InterPro" id="IPR003439">
    <property type="entry name" value="ABC_transporter-like_ATP-bd"/>
</dbReference>
<dbReference type="InterPro" id="IPR050173">
    <property type="entry name" value="ABC_transporter_C-like"/>
</dbReference>
<evidence type="ECO:0000313" key="11">
    <source>
        <dbReference type="Proteomes" id="UP000006564"/>
    </source>
</evidence>
<evidence type="ECO:0000256" key="7">
    <source>
        <dbReference type="ARBA" id="ARBA00022989"/>
    </source>
</evidence>
<keyword evidence="7" id="KW-1133">Transmembrane helix</keyword>
<dbReference type="PROSITE" id="PS50893">
    <property type="entry name" value="ABC_TRANSPORTER_2"/>
    <property type="match status" value="1"/>
</dbReference>
<dbReference type="STRING" id="510516.Q2U430"/>
<evidence type="ECO:0000256" key="6">
    <source>
        <dbReference type="ARBA" id="ARBA00022840"/>
    </source>
</evidence>
<dbReference type="FunFam" id="3.40.50.300:FF:000565">
    <property type="entry name" value="ABC bile acid transporter"/>
    <property type="match status" value="1"/>
</dbReference>
<evidence type="ECO:0000259" key="9">
    <source>
        <dbReference type="PROSITE" id="PS50893"/>
    </source>
</evidence>
<dbReference type="GeneID" id="5996904"/>
<dbReference type="CDD" id="cd03244">
    <property type="entry name" value="ABCC_MRP_domain2"/>
    <property type="match status" value="1"/>
</dbReference>
<dbReference type="EMBL" id="AP007167">
    <property type="protein sequence ID" value="BAE63685.1"/>
    <property type="molecule type" value="Genomic_DNA"/>
</dbReference>
<protein>
    <submittedName>
        <fullName evidence="10">DNA, SC020</fullName>
    </submittedName>
</protein>
<name>Q2U430_ASPOR</name>
<dbReference type="RefSeq" id="XP_023092875.1">
    <property type="nucleotide sequence ID" value="XM_023237962.1"/>
</dbReference>
<dbReference type="Gene3D" id="3.40.50.300">
    <property type="entry name" value="P-loop containing nucleotide triphosphate hydrolases"/>
    <property type="match status" value="1"/>
</dbReference>
<dbReference type="AlphaFoldDB" id="Q2U430"/>
<dbReference type="GO" id="GO:0016887">
    <property type="term" value="F:ATP hydrolysis activity"/>
    <property type="evidence" value="ECO:0007669"/>
    <property type="project" value="InterPro"/>
</dbReference>
<dbReference type="GO" id="GO:0042626">
    <property type="term" value="F:ATPase-coupled transmembrane transporter activity"/>
    <property type="evidence" value="ECO:0007669"/>
    <property type="project" value="TreeGrafter"/>
</dbReference>
<dbReference type="GO" id="GO:0005524">
    <property type="term" value="F:ATP binding"/>
    <property type="evidence" value="ECO:0007669"/>
    <property type="project" value="UniProtKB-KW"/>
</dbReference>
<dbReference type="SMART" id="SM00382">
    <property type="entry name" value="AAA"/>
    <property type="match status" value="1"/>
</dbReference>
<keyword evidence="3" id="KW-0812">Transmembrane</keyword>
<dbReference type="EMBL" id="BA000054">
    <property type="protein sequence ID" value="BAE63685.1"/>
    <property type="molecule type" value="Genomic_DNA"/>
</dbReference>
<dbReference type="KEGG" id="aor:AO090020000515"/>
<accession>Q2U430</accession>
<proteinExistence type="predicted"/>
<keyword evidence="5" id="KW-0547">Nucleotide-binding</keyword>
<keyword evidence="4" id="KW-0677">Repeat</keyword>
<organism evidence="10 11">
    <name type="scientific">Aspergillus oryzae (strain ATCC 42149 / RIB 40)</name>
    <name type="common">Yellow koji mold</name>
    <dbReference type="NCBI Taxonomy" id="510516"/>
    <lineage>
        <taxon>Eukaryota</taxon>
        <taxon>Fungi</taxon>
        <taxon>Dikarya</taxon>
        <taxon>Ascomycota</taxon>
        <taxon>Pezizomycotina</taxon>
        <taxon>Eurotiomycetes</taxon>
        <taxon>Eurotiomycetidae</taxon>
        <taxon>Eurotiales</taxon>
        <taxon>Aspergillaceae</taxon>
        <taxon>Aspergillus</taxon>
        <taxon>Aspergillus subgen. Circumdati</taxon>
    </lineage>
</organism>
<dbReference type="SUPFAM" id="SSF52540">
    <property type="entry name" value="P-loop containing nucleoside triphosphate hydrolases"/>
    <property type="match status" value="1"/>
</dbReference>
<evidence type="ECO:0000313" key="10">
    <source>
        <dbReference type="EMBL" id="BAE63685.1"/>
    </source>
</evidence>